<dbReference type="SUPFAM" id="SSF46938">
    <property type="entry name" value="CRAL/TRIO N-terminal domain"/>
    <property type="match status" value="1"/>
</dbReference>
<dbReference type="InterPro" id="IPR001251">
    <property type="entry name" value="CRAL-TRIO_dom"/>
</dbReference>
<dbReference type="GO" id="GO:1902936">
    <property type="term" value="F:phosphatidylinositol bisphosphate binding"/>
    <property type="evidence" value="ECO:0007669"/>
    <property type="project" value="TreeGrafter"/>
</dbReference>
<dbReference type="PANTHER" id="PTHR10174">
    <property type="entry name" value="ALPHA-TOCOPHEROL TRANSFER PROTEIN-RELATED"/>
    <property type="match status" value="1"/>
</dbReference>
<accession>A0AAW1MKM5</accession>
<dbReference type="GO" id="GO:0016020">
    <property type="term" value="C:membrane"/>
    <property type="evidence" value="ECO:0007669"/>
    <property type="project" value="TreeGrafter"/>
</dbReference>
<evidence type="ECO:0000313" key="3">
    <source>
        <dbReference type="Proteomes" id="UP001458880"/>
    </source>
</evidence>
<keyword evidence="3" id="KW-1185">Reference proteome</keyword>
<dbReference type="PANTHER" id="PTHR10174:SF224">
    <property type="entry name" value="RETINOL-BINDING PROTEIN PINTA"/>
    <property type="match status" value="1"/>
</dbReference>
<reference evidence="2 3" key="1">
    <citation type="journal article" date="2024" name="BMC Genomics">
        <title>De novo assembly and annotation of Popillia japonica's genome with initial clues to its potential as an invasive pest.</title>
        <authorList>
            <person name="Cucini C."/>
            <person name="Boschi S."/>
            <person name="Funari R."/>
            <person name="Cardaioli E."/>
            <person name="Iannotti N."/>
            <person name="Marturano G."/>
            <person name="Paoli F."/>
            <person name="Bruttini M."/>
            <person name="Carapelli A."/>
            <person name="Frati F."/>
            <person name="Nardi F."/>
        </authorList>
    </citation>
    <scope>NUCLEOTIDE SEQUENCE [LARGE SCALE GENOMIC DNA]</scope>
    <source>
        <strain evidence="2">DMR45628</strain>
    </source>
</reference>
<dbReference type="Pfam" id="PF00650">
    <property type="entry name" value="CRAL_TRIO"/>
    <property type="match status" value="1"/>
</dbReference>
<evidence type="ECO:0000313" key="2">
    <source>
        <dbReference type="EMBL" id="KAK9746754.1"/>
    </source>
</evidence>
<dbReference type="Gene3D" id="3.40.525.10">
    <property type="entry name" value="CRAL-TRIO lipid binding domain"/>
    <property type="match status" value="2"/>
</dbReference>
<dbReference type="EMBL" id="JASPKY010000038">
    <property type="protein sequence ID" value="KAK9746754.1"/>
    <property type="molecule type" value="Genomic_DNA"/>
</dbReference>
<protein>
    <submittedName>
        <fullName evidence="2">CRAL/TRIO domain</fullName>
    </submittedName>
</protein>
<comment type="caution">
    <text evidence="2">The sequence shown here is derived from an EMBL/GenBank/DDBJ whole genome shotgun (WGS) entry which is preliminary data.</text>
</comment>
<gene>
    <name evidence="2" type="ORF">QE152_g5935</name>
</gene>
<dbReference type="AlphaFoldDB" id="A0AAW1MKM5"/>
<dbReference type="SUPFAM" id="SSF52087">
    <property type="entry name" value="CRAL/TRIO domain"/>
    <property type="match status" value="1"/>
</dbReference>
<evidence type="ECO:0000259" key="1">
    <source>
        <dbReference type="Pfam" id="PF00650"/>
    </source>
</evidence>
<dbReference type="InterPro" id="IPR036273">
    <property type="entry name" value="CRAL/TRIO_N_dom_sf"/>
</dbReference>
<proteinExistence type="predicted"/>
<sequence>MGILRTELIQFPNKEQFRIIHKDLNIDMNEFRENEILFYEWIENHEYLPKYYEKHLVQNFLRMCKNNLDKAKIKFENYVEARSIYGHIFQNRFLEEDAFKDSLTHRCLAVVPQLTEDCYRILILKIPKNNMSGEDFYECMRYILLNADFGLANTSEAGHICIIDCTFLPEKLKQRIQIHNSPEDLLECFPPEYIPKEFGGKSQHCDQNSDNWRRFFIENRIWIRKHDEMKMRD</sequence>
<feature type="domain" description="CRAL-TRIO" evidence="1">
    <location>
        <begin position="167"/>
        <end position="200"/>
    </location>
</feature>
<organism evidence="2 3">
    <name type="scientific">Popillia japonica</name>
    <name type="common">Japanese beetle</name>
    <dbReference type="NCBI Taxonomy" id="7064"/>
    <lineage>
        <taxon>Eukaryota</taxon>
        <taxon>Metazoa</taxon>
        <taxon>Ecdysozoa</taxon>
        <taxon>Arthropoda</taxon>
        <taxon>Hexapoda</taxon>
        <taxon>Insecta</taxon>
        <taxon>Pterygota</taxon>
        <taxon>Neoptera</taxon>
        <taxon>Endopterygota</taxon>
        <taxon>Coleoptera</taxon>
        <taxon>Polyphaga</taxon>
        <taxon>Scarabaeiformia</taxon>
        <taxon>Scarabaeidae</taxon>
        <taxon>Rutelinae</taxon>
        <taxon>Popillia</taxon>
    </lineage>
</organism>
<name>A0AAW1MKM5_POPJA</name>
<dbReference type="InterPro" id="IPR036865">
    <property type="entry name" value="CRAL-TRIO_dom_sf"/>
</dbReference>
<dbReference type="Proteomes" id="UP001458880">
    <property type="component" value="Unassembled WGS sequence"/>
</dbReference>